<dbReference type="SUPFAM" id="SSF55550">
    <property type="entry name" value="SH2 domain"/>
    <property type="match status" value="1"/>
</dbReference>
<keyword evidence="9" id="KW-0418">Kinase</keyword>
<evidence type="ECO:0000256" key="5">
    <source>
        <dbReference type="ARBA" id="ARBA00022527"/>
    </source>
</evidence>
<dbReference type="Pfam" id="PF00017">
    <property type="entry name" value="SH2"/>
    <property type="match status" value="1"/>
</dbReference>
<dbReference type="InterPro" id="IPR000048">
    <property type="entry name" value="IQ_motif_EF-hand-BS"/>
</dbReference>
<dbReference type="SMART" id="SM00015">
    <property type="entry name" value="IQ"/>
    <property type="match status" value="1"/>
</dbReference>
<gene>
    <name evidence="20" type="primary">MYO3B</name>
    <name evidence="20" type="ORF">BLAG_LOCUS13493</name>
</gene>
<reference evidence="20" key="1">
    <citation type="submission" date="2022-01" db="EMBL/GenBank/DDBJ databases">
        <authorList>
            <person name="Braso-Vives M."/>
        </authorList>
    </citation>
    <scope>NUCLEOTIDE SEQUENCE</scope>
</reference>
<dbReference type="InterPro" id="IPR052409">
    <property type="entry name" value="Myosin-III_kinase_activity"/>
</dbReference>
<keyword evidence="4" id="KW-0963">Cytoplasm</keyword>
<dbReference type="SMART" id="SM00242">
    <property type="entry name" value="MYSc"/>
    <property type="match status" value="1"/>
</dbReference>
<keyword evidence="13" id="KW-0206">Cytoskeleton</keyword>
<evidence type="ECO:0000256" key="7">
    <source>
        <dbReference type="ARBA" id="ARBA00022737"/>
    </source>
</evidence>
<dbReference type="GO" id="GO:0042995">
    <property type="term" value="C:cell projection"/>
    <property type="evidence" value="ECO:0007669"/>
    <property type="project" value="UniProtKB-SubCell"/>
</dbReference>
<evidence type="ECO:0000256" key="13">
    <source>
        <dbReference type="ARBA" id="ARBA00023212"/>
    </source>
</evidence>
<evidence type="ECO:0000256" key="17">
    <source>
        <dbReference type="SAM" id="MobiDB-lite"/>
    </source>
</evidence>
<dbReference type="InterPro" id="IPR036961">
    <property type="entry name" value="Kinesin_motor_dom_sf"/>
</dbReference>
<keyword evidence="14" id="KW-0966">Cell projection</keyword>
<evidence type="ECO:0000256" key="16">
    <source>
        <dbReference type="ARBA" id="ARBA00048679"/>
    </source>
</evidence>
<organism evidence="20 21">
    <name type="scientific">Branchiostoma lanceolatum</name>
    <name type="common">Common lancelet</name>
    <name type="synonym">Amphioxus lanceolatum</name>
    <dbReference type="NCBI Taxonomy" id="7740"/>
    <lineage>
        <taxon>Eukaryota</taxon>
        <taxon>Metazoa</taxon>
        <taxon>Chordata</taxon>
        <taxon>Cephalochordata</taxon>
        <taxon>Leptocardii</taxon>
        <taxon>Amphioxiformes</taxon>
        <taxon>Branchiostomatidae</taxon>
        <taxon>Branchiostoma</taxon>
    </lineage>
</organism>
<keyword evidence="11" id="KW-0518">Myosin</keyword>
<feature type="domain" description="Myosin motor" evidence="18">
    <location>
        <begin position="12"/>
        <end position="711"/>
    </location>
</feature>
<dbReference type="Gene3D" id="3.30.505.10">
    <property type="entry name" value="SH2 domain"/>
    <property type="match status" value="1"/>
</dbReference>
<keyword evidence="8" id="KW-0547">Nucleotide-binding</keyword>
<evidence type="ECO:0000256" key="3">
    <source>
        <dbReference type="ARBA" id="ARBA00012513"/>
    </source>
</evidence>
<dbReference type="InterPro" id="IPR027417">
    <property type="entry name" value="P-loop_NTPase"/>
</dbReference>
<sequence length="1063" mass="119585">MLSSDGLRQGEDYIPGRVSDLTSLPNLDEDVLLQELKARYAADRIYTYVGDILVAVNPFKDVPLYTKEISERYCGGLHSDHPPHIFATANDAYQGMLGKLSAPPQDQCIVISGESGAGKTESTKLLIRQLLQLCQGTSQLEQQILQVNPLLEAFGNAQTLMNDNSSRFGKYIQLFFQNGAVKGAKIREYLLEKSRLVQQTEGEQNFHVFYCMLNGLSPQNMERHHLGGGQNYSYLKNFQDKAQQYRTQHQQLLDAMDMVGFNEEEQEGMFSILAGVLHMGNIQICATDSGEAYVDRAAKDLNIVAEILGVDSTDLESSLTQSVVRTNKGELIQRNYTVQQALASRDAVSKALYGRLFGWLVNKINQLLAPTDTSIAELQQIGVLDIFGFEHFEYNSFEQLCINLANEQLQYFFNQHIFLLEQEEYQREGVSWSTITFTDNKPVLDLLLARPIGILALLDEESLFPQGTDLSLLQKLNQNVGSSAHFTTGKQARSPLFTITHYAGKVEYNVTGWLEKNRDTLPSNTMSLLQRSCNPLINTICNGSITRTGTLALQHKTSKGRRLSKRPAGRQVGEFGKKGGKQLTLGGQFKNSLTVLVERITAARPHFVRCIKPNGLKQPNNFQDDAVAAQLKYTGMMETIRIRREGYALRIPFQQFVQRYRSLGDIAHIPEDQHGCQRILKATGLSDWLIGKTKVLLKWWHTYELASRLQKVEQAATCIQTGVRGLLARRKVAHLRELANKQAAAAVMFLSHTEQLIEDAFQRQLHLAERDETAPPPVAGGMTAEMTPADAAAVQQVATKMADIHLQEDAHTQVEEKENLSSDEEIVEDDFTGPISSMNRWGKEGTKAASVRWFRETQQKAVMQDSGTFAPWFHGIITRRESERLLQEKPLGCFLIRVSESRFGYSLTYRISSRCKHFMIDQLPSGKYVVVGEPKVHASLSALVDYYRKNPLTGDLLTEPCGQVEGHEDYAELLIGNRYSLVRVEEEMQPYGSALHRDDSAPPPLPERNYTTLREPDNQQGINKHMHYQTLLNNQVYIMCMILGRRKFPFKSPSALGIHPLTA</sequence>
<dbReference type="InterPro" id="IPR000980">
    <property type="entry name" value="SH2"/>
</dbReference>
<feature type="region of interest" description="Disordered" evidence="17">
    <location>
        <begin position="993"/>
        <end position="1019"/>
    </location>
</feature>
<evidence type="ECO:0000313" key="21">
    <source>
        <dbReference type="Proteomes" id="UP000838412"/>
    </source>
</evidence>
<dbReference type="Gene3D" id="1.20.120.720">
    <property type="entry name" value="Myosin VI head, motor domain, U50 subdomain"/>
    <property type="match status" value="1"/>
</dbReference>
<dbReference type="OrthoDB" id="6108017at2759"/>
<dbReference type="Gene3D" id="1.20.5.4820">
    <property type="match status" value="1"/>
</dbReference>
<dbReference type="Pfam" id="PF00063">
    <property type="entry name" value="Myosin_head"/>
    <property type="match status" value="1"/>
</dbReference>
<evidence type="ECO:0000256" key="2">
    <source>
        <dbReference type="ARBA" id="ARBA00004316"/>
    </source>
</evidence>
<dbReference type="AlphaFoldDB" id="A0A8J9ZH67"/>
<dbReference type="GO" id="GO:0005524">
    <property type="term" value="F:ATP binding"/>
    <property type="evidence" value="ECO:0007669"/>
    <property type="project" value="UniProtKB-KW"/>
</dbReference>
<dbReference type="PANTHER" id="PTHR46256">
    <property type="entry name" value="AGAP011099-PA"/>
    <property type="match status" value="1"/>
</dbReference>
<dbReference type="SUPFAM" id="SSF52540">
    <property type="entry name" value="P-loop containing nucleoside triphosphate hydrolases"/>
    <property type="match status" value="1"/>
</dbReference>
<dbReference type="GO" id="GO:0000146">
    <property type="term" value="F:microfilament motor activity"/>
    <property type="evidence" value="ECO:0007669"/>
    <property type="project" value="TreeGrafter"/>
</dbReference>
<keyword evidence="21" id="KW-1185">Reference proteome</keyword>
<dbReference type="GO" id="GO:0004674">
    <property type="term" value="F:protein serine/threonine kinase activity"/>
    <property type="evidence" value="ECO:0007669"/>
    <property type="project" value="UniProtKB-KW"/>
</dbReference>
<feature type="domain" description="SH2" evidence="19">
    <location>
        <begin position="870"/>
        <end position="953"/>
    </location>
</feature>
<keyword evidence="5" id="KW-0723">Serine/threonine-protein kinase</keyword>
<dbReference type="PANTHER" id="PTHR46256:SF5">
    <property type="entry name" value="MYOSIN-IIIB-LIKE"/>
    <property type="match status" value="1"/>
</dbReference>
<dbReference type="EMBL" id="OV696687">
    <property type="protein sequence ID" value="CAH1253891.1"/>
    <property type="molecule type" value="Genomic_DNA"/>
</dbReference>
<evidence type="ECO:0000256" key="12">
    <source>
        <dbReference type="ARBA" id="ARBA00023175"/>
    </source>
</evidence>
<evidence type="ECO:0000256" key="15">
    <source>
        <dbReference type="ARBA" id="ARBA00047899"/>
    </source>
</evidence>
<evidence type="ECO:0000256" key="1">
    <source>
        <dbReference type="ARBA" id="ARBA00004245"/>
    </source>
</evidence>
<dbReference type="InterPro" id="IPR001609">
    <property type="entry name" value="Myosin_head_motor_dom-like"/>
</dbReference>
<evidence type="ECO:0000256" key="14">
    <source>
        <dbReference type="ARBA" id="ARBA00023273"/>
    </source>
</evidence>
<evidence type="ECO:0000256" key="11">
    <source>
        <dbReference type="ARBA" id="ARBA00023123"/>
    </source>
</evidence>
<dbReference type="Gene3D" id="1.20.58.530">
    <property type="match status" value="1"/>
</dbReference>
<evidence type="ECO:0000256" key="4">
    <source>
        <dbReference type="ARBA" id="ARBA00022490"/>
    </source>
</evidence>
<dbReference type="Gene3D" id="3.40.850.10">
    <property type="entry name" value="Kinesin motor domain"/>
    <property type="match status" value="1"/>
</dbReference>
<keyword evidence="10" id="KW-0067">ATP-binding</keyword>
<dbReference type="GO" id="GO:0030832">
    <property type="term" value="P:regulation of actin filament length"/>
    <property type="evidence" value="ECO:0007669"/>
    <property type="project" value="TreeGrafter"/>
</dbReference>
<evidence type="ECO:0000256" key="10">
    <source>
        <dbReference type="ARBA" id="ARBA00022840"/>
    </source>
</evidence>
<proteinExistence type="predicted"/>
<comment type="catalytic activity">
    <reaction evidence="16">
        <text>L-seryl-[protein] + ATP = O-phospho-L-seryl-[protein] + ADP + H(+)</text>
        <dbReference type="Rhea" id="RHEA:17989"/>
        <dbReference type="Rhea" id="RHEA-COMP:9863"/>
        <dbReference type="Rhea" id="RHEA-COMP:11604"/>
        <dbReference type="ChEBI" id="CHEBI:15378"/>
        <dbReference type="ChEBI" id="CHEBI:29999"/>
        <dbReference type="ChEBI" id="CHEBI:30616"/>
        <dbReference type="ChEBI" id="CHEBI:83421"/>
        <dbReference type="ChEBI" id="CHEBI:456216"/>
        <dbReference type="EC" id="2.7.11.1"/>
    </reaction>
</comment>
<keyword evidence="7" id="KW-0677">Repeat</keyword>
<keyword evidence="12" id="KW-0505">Motor protein</keyword>
<evidence type="ECO:0000313" key="20">
    <source>
        <dbReference type="EMBL" id="CAH1253891.1"/>
    </source>
</evidence>
<dbReference type="SMART" id="SM00252">
    <property type="entry name" value="SH2"/>
    <property type="match status" value="1"/>
</dbReference>
<accession>A0A8J9ZH67</accession>
<dbReference type="PRINTS" id="PR00401">
    <property type="entry name" value="SH2DOMAIN"/>
</dbReference>
<keyword evidence="6" id="KW-0808">Transferase</keyword>
<dbReference type="Proteomes" id="UP000838412">
    <property type="component" value="Chromosome 2"/>
</dbReference>
<comment type="subcellular location">
    <subcellularLocation>
        <location evidence="2">Cell projection</location>
    </subcellularLocation>
    <subcellularLocation>
        <location evidence="1">Cytoplasm</location>
        <location evidence="1">Cytoskeleton</location>
    </subcellularLocation>
</comment>
<evidence type="ECO:0000259" key="18">
    <source>
        <dbReference type="SMART" id="SM00242"/>
    </source>
</evidence>
<name>A0A8J9ZH67_BRALA</name>
<dbReference type="Gene3D" id="1.10.10.820">
    <property type="match status" value="1"/>
</dbReference>
<protein>
    <recommendedName>
        <fullName evidence="3">non-specific serine/threonine protein kinase</fullName>
        <ecNumber evidence="3">2.7.11.1</ecNumber>
    </recommendedName>
</protein>
<dbReference type="GO" id="GO:0016459">
    <property type="term" value="C:myosin complex"/>
    <property type="evidence" value="ECO:0007669"/>
    <property type="project" value="UniProtKB-KW"/>
</dbReference>
<comment type="catalytic activity">
    <reaction evidence="15">
        <text>L-threonyl-[protein] + ATP = O-phospho-L-threonyl-[protein] + ADP + H(+)</text>
        <dbReference type="Rhea" id="RHEA:46608"/>
        <dbReference type="Rhea" id="RHEA-COMP:11060"/>
        <dbReference type="Rhea" id="RHEA-COMP:11605"/>
        <dbReference type="ChEBI" id="CHEBI:15378"/>
        <dbReference type="ChEBI" id="CHEBI:30013"/>
        <dbReference type="ChEBI" id="CHEBI:30616"/>
        <dbReference type="ChEBI" id="CHEBI:61977"/>
        <dbReference type="ChEBI" id="CHEBI:456216"/>
        <dbReference type="EC" id="2.7.11.1"/>
    </reaction>
</comment>
<evidence type="ECO:0000259" key="19">
    <source>
        <dbReference type="SMART" id="SM00252"/>
    </source>
</evidence>
<dbReference type="EC" id="2.7.11.1" evidence="3"/>
<evidence type="ECO:0000256" key="9">
    <source>
        <dbReference type="ARBA" id="ARBA00022777"/>
    </source>
</evidence>
<evidence type="ECO:0000256" key="8">
    <source>
        <dbReference type="ARBA" id="ARBA00022741"/>
    </source>
</evidence>
<dbReference type="PRINTS" id="PR00193">
    <property type="entry name" value="MYOSINHEAVY"/>
</dbReference>
<evidence type="ECO:0000256" key="6">
    <source>
        <dbReference type="ARBA" id="ARBA00022679"/>
    </source>
</evidence>
<dbReference type="InterPro" id="IPR036860">
    <property type="entry name" value="SH2_dom_sf"/>
</dbReference>